<name>A0A1G6VWB7_9BURK</name>
<dbReference type="RefSeq" id="WP_092744175.1">
    <property type="nucleotide sequence ID" value="NZ_FMZC01000007.1"/>
</dbReference>
<dbReference type="OrthoDB" id="9983400at2"/>
<dbReference type="STRING" id="187868.SAMN05192589_107139"/>
<dbReference type="EMBL" id="FMZC01000007">
    <property type="protein sequence ID" value="SDD57105.1"/>
    <property type="molecule type" value="Genomic_DNA"/>
</dbReference>
<sequence>MPSKAPAAAYPLSHWQRLRQAWINWRIRRTTLFMERERTLHNMHMAQLRAELDALHVRMADALLDQMNAGMAQEQRRPL</sequence>
<protein>
    <submittedName>
        <fullName evidence="1">Uncharacterized protein</fullName>
    </submittedName>
</protein>
<organism evidence="1 2">
    <name type="scientific">Paracidovorax valerianellae</name>
    <dbReference type="NCBI Taxonomy" id="187868"/>
    <lineage>
        <taxon>Bacteria</taxon>
        <taxon>Pseudomonadati</taxon>
        <taxon>Pseudomonadota</taxon>
        <taxon>Betaproteobacteria</taxon>
        <taxon>Burkholderiales</taxon>
        <taxon>Comamonadaceae</taxon>
        <taxon>Paracidovorax</taxon>
    </lineage>
</organism>
<proteinExistence type="predicted"/>
<evidence type="ECO:0000313" key="1">
    <source>
        <dbReference type="EMBL" id="SDD57105.1"/>
    </source>
</evidence>
<evidence type="ECO:0000313" key="2">
    <source>
        <dbReference type="Proteomes" id="UP000198781"/>
    </source>
</evidence>
<dbReference type="Proteomes" id="UP000198781">
    <property type="component" value="Unassembled WGS sequence"/>
</dbReference>
<keyword evidence="2" id="KW-1185">Reference proteome</keyword>
<gene>
    <name evidence="1" type="ORF">SAMN05192589_107139</name>
</gene>
<dbReference type="AlphaFoldDB" id="A0A1G6VWB7"/>
<reference evidence="1 2" key="1">
    <citation type="submission" date="2016-10" db="EMBL/GenBank/DDBJ databases">
        <authorList>
            <person name="de Groot N.N."/>
        </authorList>
    </citation>
    <scope>NUCLEOTIDE SEQUENCE [LARGE SCALE GENOMIC DNA]</scope>
    <source>
        <strain evidence="1 2">DSM 16619</strain>
    </source>
</reference>
<accession>A0A1G6VWB7</accession>